<dbReference type="GO" id="GO:0051539">
    <property type="term" value="F:4 iron, 4 sulfur cluster binding"/>
    <property type="evidence" value="ECO:0007669"/>
    <property type="project" value="UniProtKB-KW"/>
</dbReference>
<dbReference type="Pfam" id="PF01077">
    <property type="entry name" value="NIR_SIR"/>
    <property type="match status" value="1"/>
</dbReference>
<dbReference type="Gene3D" id="3.30.413.10">
    <property type="entry name" value="Sulfite Reductase Hemoprotein, domain 1"/>
    <property type="match status" value="2"/>
</dbReference>
<dbReference type="EMBL" id="VLPL01000001">
    <property type="protein sequence ID" value="TSJ48268.1"/>
    <property type="molecule type" value="Genomic_DNA"/>
</dbReference>
<dbReference type="GO" id="GO:0046872">
    <property type="term" value="F:metal ion binding"/>
    <property type="evidence" value="ECO:0007669"/>
    <property type="project" value="UniProtKB-KW"/>
</dbReference>
<dbReference type="InterPro" id="IPR006066">
    <property type="entry name" value="NO2/SO3_Rdtase_FeS/sirohaem_BS"/>
</dbReference>
<gene>
    <name evidence="9" type="ORF">FO442_02775</name>
</gene>
<evidence type="ECO:0000256" key="6">
    <source>
        <dbReference type="ARBA" id="ARBA00023014"/>
    </source>
</evidence>
<dbReference type="Proteomes" id="UP000316008">
    <property type="component" value="Unassembled WGS sequence"/>
</dbReference>
<accession>A0A556N808</accession>
<dbReference type="PANTHER" id="PTHR32439">
    <property type="entry name" value="FERREDOXIN--NITRITE REDUCTASE, CHLOROPLASTIC"/>
    <property type="match status" value="1"/>
</dbReference>
<dbReference type="RefSeq" id="WP_144331803.1">
    <property type="nucleotide sequence ID" value="NZ_VLPL01000001.1"/>
</dbReference>
<evidence type="ECO:0000256" key="2">
    <source>
        <dbReference type="ARBA" id="ARBA00022617"/>
    </source>
</evidence>
<protein>
    <submittedName>
        <fullName evidence="9">HEPN domain-containing protein</fullName>
    </submittedName>
</protein>
<dbReference type="Pfam" id="PF03460">
    <property type="entry name" value="NIR_SIR_ferr"/>
    <property type="match status" value="2"/>
</dbReference>
<dbReference type="GO" id="GO:0020037">
    <property type="term" value="F:heme binding"/>
    <property type="evidence" value="ECO:0007669"/>
    <property type="project" value="InterPro"/>
</dbReference>
<feature type="domain" description="Nitrite/Sulfite reductase ferredoxin-like" evidence="8">
    <location>
        <begin position="53"/>
        <end position="119"/>
    </location>
</feature>
<keyword evidence="2" id="KW-0349">Heme</keyword>
<evidence type="ECO:0000256" key="3">
    <source>
        <dbReference type="ARBA" id="ARBA00022723"/>
    </source>
</evidence>
<dbReference type="PANTHER" id="PTHR32439:SF9">
    <property type="entry name" value="BLR3264 PROTEIN"/>
    <property type="match status" value="1"/>
</dbReference>
<feature type="domain" description="Nitrite/sulphite reductase 4Fe-4S" evidence="7">
    <location>
        <begin position="128"/>
        <end position="284"/>
    </location>
</feature>
<keyword evidence="5" id="KW-0408">Iron</keyword>
<dbReference type="SUPFAM" id="SSF55124">
    <property type="entry name" value="Nitrite/Sulfite reductase N-terminal domain-like"/>
    <property type="match status" value="2"/>
</dbReference>
<dbReference type="InterPro" id="IPR036136">
    <property type="entry name" value="Nit/Sulf_reduc_fer-like_dom_sf"/>
</dbReference>
<organism evidence="9 10">
    <name type="scientific">Fluviicola chungangensis</name>
    <dbReference type="NCBI Taxonomy" id="2597671"/>
    <lineage>
        <taxon>Bacteria</taxon>
        <taxon>Pseudomonadati</taxon>
        <taxon>Bacteroidota</taxon>
        <taxon>Flavobacteriia</taxon>
        <taxon>Flavobacteriales</taxon>
        <taxon>Crocinitomicaceae</taxon>
        <taxon>Fluviicola</taxon>
    </lineage>
</organism>
<dbReference type="GO" id="GO:0016491">
    <property type="term" value="F:oxidoreductase activity"/>
    <property type="evidence" value="ECO:0007669"/>
    <property type="project" value="UniProtKB-KW"/>
</dbReference>
<evidence type="ECO:0000313" key="9">
    <source>
        <dbReference type="EMBL" id="TSJ48268.1"/>
    </source>
</evidence>
<evidence type="ECO:0000256" key="4">
    <source>
        <dbReference type="ARBA" id="ARBA00023002"/>
    </source>
</evidence>
<dbReference type="Gene3D" id="3.90.480.10">
    <property type="entry name" value="Sulfite Reductase Hemoprotein,Domain 2"/>
    <property type="match status" value="1"/>
</dbReference>
<keyword evidence="3" id="KW-0479">Metal-binding</keyword>
<feature type="domain" description="Nitrite/Sulfite reductase ferredoxin-like" evidence="8">
    <location>
        <begin position="331"/>
        <end position="394"/>
    </location>
</feature>
<sequence length="702" mass="79127">MESFRTPYEKQVGSRKLLVEKDVLELGEKIAAFKDGKISDDKFRSLRLARGVYGQRQLGVQMIRIKLPYGKVTSRQLRRIAQVSEEYSTGRLHITTRQDIQIHFVSLDRTPQLWADLEKDDVTLREACGNTVRNVTASDNAGINPDELFDVTPYAEQVFQYFLRKPFGQELGRKIKIAFSSDDRDDAFTFIHDFGFIPRMEIQNSQEVKGFKVLVGGGLGAQPFLAQVACEFLPATEIIPFIEASVRIFDRYGERNSRNKARMKYLVSKLGLEVFLELVDQERAAVQFDPEKNPLIEVNNFDYQELDPVDINQLFTNDPVYNQWVKTNVFPQKQQGYLAVYVKVPLGDFYTDQARSLAYLLDSLQLTELRFTINQNIQLRGIKPEQLQQVYAQLSVLNLIESGYGGLSDITACPGTDTCNLGIANSTHVALELESFIRTNYPKLIEETGISVKISGCMNSCGQHGLAQIGFHGSSIKTKEGTLPALQVLLGGGKTGSGAGRMAEKVIKVPSKRILKVVQLLLDDFLEFHENEETFNDYFDRRQNGYFYSLLKPLADVENAIPEEYLDWGQNERFATAIGVGECAGVIIDLVATLFSDAEEKWEAATQAFLQGRFADAVYYAYSAGIHAAKAKLIEKGIRCNTQQGILMDFDTHLGADFGFSEMNRFSELILRINKEKASETVAKAYLNEVNEVLTKLKKKHE</sequence>
<proteinExistence type="predicted"/>
<dbReference type="InterPro" id="IPR006067">
    <property type="entry name" value="NO2/SO3_Rdtase_4Fe4S_dom"/>
</dbReference>
<evidence type="ECO:0000256" key="1">
    <source>
        <dbReference type="ARBA" id="ARBA00022485"/>
    </source>
</evidence>
<evidence type="ECO:0000256" key="5">
    <source>
        <dbReference type="ARBA" id="ARBA00023004"/>
    </source>
</evidence>
<dbReference type="OrthoDB" id="9803707at2"/>
<dbReference type="AlphaFoldDB" id="A0A556N808"/>
<reference evidence="9 10" key="1">
    <citation type="submission" date="2019-07" db="EMBL/GenBank/DDBJ databases">
        <authorList>
            <person name="Huq M.A."/>
        </authorList>
    </citation>
    <scope>NUCLEOTIDE SEQUENCE [LARGE SCALE GENOMIC DNA]</scope>
    <source>
        <strain evidence="9 10">MAH-3</strain>
    </source>
</reference>
<dbReference type="SUPFAM" id="SSF56014">
    <property type="entry name" value="Nitrite and sulphite reductase 4Fe-4S domain-like"/>
    <property type="match status" value="2"/>
</dbReference>
<keyword evidence="4" id="KW-0560">Oxidoreductase</keyword>
<dbReference type="InterPro" id="IPR005117">
    <property type="entry name" value="NiRdtase/SiRdtase_haem-b_fer"/>
</dbReference>
<evidence type="ECO:0000259" key="7">
    <source>
        <dbReference type="Pfam" id="PF01077"/>
    </source>
</evidence>
<evidence type="ECO:0000259" key="8">
    <source>
        <dbReference type="Pfam" id="PF03460"/>
    </source>
</evidence>
<dbReference type="Gene3D" id="1.20.120.330">
    <property type="entry name" value="Nucleotidyltransferases domain 2"/>
    <property type="match status" value="1"/>
</dbReference>
<name>A0A556N808_9FLAO</name>
<comment type="caution">
    <text evidence="9">The sequence shown here is derived from an EMBL/GenBank/DDBJ whole genome shotgun (WGS) entry which is preliminary data.</text>
</comment>
<evidence type="ECO:0000313" key="10">
    <source>
        <dbReference type="Proteomes" id="UP000316008"/>
    </source>
</evidence>
<keyword evidence="1" id="KW-0004">4Fe-4S</keyword>
<keyword evidence="6" id="KW-0411">Iron-sulfur</keyword>
<dbReference type="InterPro" id="IPR045854">
    <property type="entry name" value="NO2/SO3_Rdtase_4Fe4S_sf"/>
</dbReference>
<dbReference type="PRINTS" id="PR00397">
    <property type="entry name" value="SIROHAEM"/>
</dbReference>
<keyword evidence="10" id="KW-1185">Reference proteome</keyword>
<dbReference type="InterPro" id="IPR051329">
    <property type="entry name" value="NIR_SIR_4Fe-4S"/>
</dbReference>